<evidence type="ECO:0000256" key="4">
    <source>
        <dbReference type="ARBA" id="ARBA00022729"/>
    </source>
</evidence>
<dbReference type="InterPro" id="IPR013783">
    <property type="entry name" value="Ig-like_fold"/>
</dbReference>
<dbReference type="Proteomes" id="UP001044222">
    <property type="component" value="Chromosome 12"/>
</dbReference>
<evidence type="ECO:0000256" key="6">
    <source>
        <dbReference type="ARBA" id="ARBA00023136"/>
    </source>
</evidence>
<dbReference type="SMART" id="SM00449">
    <property type="entry name" value="SPRY"/>
    <property type="match status" value="1"/>
</dbReference>
<dbReference type="AlphaFoldDB" id="A0A9D3LZM7"/>
<evidence type="ECO:0000259" key="11">
    <source>
        <dbReference type="PROSITE" id="PS50835"/>
    </source>
</evidence>
<organism evidence="12 13">
    <name type="scientific">Anguilla anguilla</name>
    <name type="common">European freshwater eel</name>
    <name type="synonym">Muraena anguilla</name>
    <dbReference type="NCBI Taxonomy" id="7936"/>
    <lineage>
        <taxon>Eukaryota</taxon>
        <taxon>Metazoa</taxon>
        <taxon>Chordata</taxon>
        <taxon>Craniata</taxon>
        <taxon>Vertebrata</taxon>
        <taxon>Euteleostomi</taxon>
        <taxon>Actinopterygii</taxon>
        <taxon>Neopterygii</taxon>
        <taxon>Teleostei</taxon>
        <taxon>Anguilliformes</taxon>
        <taxon>Anguillidae</taxon>
        <taxon>Anguilla</taxon>
    </lineage>
</organism>
<evidence type="ECO:0000256" key="8">
    <source>
        <dbReference type="SAM" id="Phobius"/>
    </source>
</evidence>
<dbReference type="InterPro" id="IPR003879">
    <property type="entry name" value="Butyrophylin_SPRY"/>
</dbReference>
<dbReference type="Pfam" id="PF00622">
    <property type="entry name" value="SPRY"/>
    <property type="match status" value="1"/>
</dbReference>
<feature type="transmembrane region" description="Helical" evidence="8">
    <location>
        <begin position="229"/>
        <end position="251"/>
    </location>
</feature>
<dbReference type="InterPro" id="IPR003599">
    <property type="entry name" value="Ig_sub"/>
</dbReference>
<dbReference type="InterPro" id="IPR053896">
    <property type="entry name" value="BTN3A2-like_Ig-C"/>
</dbReference>
<feature type="signal peptide" evidence="9">
    <location>
        <begin position="1"/>
        <end position="15"/>
    </location>
</feature>
<dbReference type="Gene3D" id="2.60.120.920">
    <property type="match status" value="1"/>
</dbReference>
<dbReference type="EMBL" id="JAFIRN010000012">
    <property type="protein sequence ID" value="KAG5837888.1"/>
    <property type="molecule type" value="Genomic_DNA"/>
</dbReference>
<evidence type="ECO:0000256" key="3">
    <source>
        <dbReference type="ARBA" id="ARBA00022692"/>
    </source>
</evidence>
<evidence type="ECO:0000259" key="10">
    <source>
        <dbReference type="PROSITE" id="PS50188"/>
    </source>
</evidence>
<dbReference type="Pfam" id="PF07686">
    <property type="entry name" value="V-set"/>
    <property type="match status" value="1"/>
</dbReference>
<evidence type="ECO:0000256" key="5">
    <source>
        <dbReference type="ARBA" id="ARBA00022989"/>
    </source>
</evidence>
<comment type="similarity">
    <text evidence="2">Belongs to the immunoglobulin superfamily. BTN/MOG family.</text>
</comment>
<keyword evidence="4 9" id="KW-0732">Signal</keyword>
<evidence type="ECO:0000256" key="1">
    <source>
        <dbReference type="ARBA" id="ARBA00004479"/>
    </source>
</evidence>
<dbReference type="SMART" id="SM00409">
    <property type="entry name" value="IG"/>
    <property type="match status" value="1"/>
</dbReference>
<dbReference type="Gene3D" id="2.60.40.10">
    <property type="entry name" value="Immunoglobulins"/>
    <property type="match status" value="2"/>
</dbReference>
<feature type="domain" description="Ig-like" evidence="11">
    <location>
        <begin position="32"/>
        <end position="119"/>
    </location>
</feature>
<dbReference type="SUPFAM" id="SSF48726">
    <property type="entry name" value="Immunoglobulin"/>
    <property type="match status" value="2"/>
</dbReference>
<keyword evidence="3 8" id="KW-0812">Transmembrane</keyword>
<evidence type="ECO:0000256" key="2">
    <source>
        <dbReference type="ARBA" id="ARBA00007591"/>
    </source>
</evidence>
<dbReference type="InterPro" id="IPR050504">
    <property type="entry name" value="IgSF_BTN/MOG"/>
</dbReference>
<sequence>MKIVLFVLFVAFSSSRQDIQLQTSPIVRSSLGERVLLPCRIVGGHSAPALTVVWTKDQGVAVYPHPAGEEGAAAGFRRRTSLDQSQLAAGDVSLLLSNSSAGDEGNYTCQVERASGRVELRLGRLGSRPRLLVDRFRSGRSLSLSCVSRGWYPVPVVSWTRSDGQALVGAPLDAADRGSSVLTDVRDGVTLAVRDGLNVTCAVLNPVLQAQSEEVLTITGDFPPDASRWLLAFWAVSPLVAMAAGIMGYFFKRKRDSIKDAERRAREAECEPLMNEDEYAELKKELSGARAVSSSEWKRVLSKRKKIFLLTPGSVGPELSSGSHYWEVPLRDPSEWRVGVKKKDAVLGRDSFPEMGVWSLSCSPGKGYRAWLHPPFPITPSSQPKRVGILLDFSEGQLTLYDSGTRPAQRLYTFKAVFPSPVLPFYE</sequence>
<dbReference type="GO" id="GO:0001817">
    <property type="term" value="P:regulation of cytokine production"/>
    <property type="evidence" value="ECO:0007669"/>
    <property type="project" value="TreeGrafter"/>
</dbReference>
<keyword evidence="13" id="KW-1185">Reference proteome</keyword>
<evidence type="ECO:0000256" key="7">
    <source>
        <dbReference type="ARBA" id="ARBA00023319"/>
    </source>
</evidence>
<evidence type="ECO:0008006" key="14">
    <source>
        <dbReference type="Google" id="ProtNLM"/>
    </source>
</evidence>
<dbReference type="PROSITE" id="PS50835">
    <property type="entry name" value="IG_LIKE"/>
    <property type="match status" value="2"/>
</dbReference>
<dbReference type="InterPro" id="IPR007110">
    <property type="entry name" value="Ig-like_dom"/>
</dbReference>
<feature type="domain" description="Ig-like" evidence="11">
    <location>
        <begin position="129"/>
        <end position="219"/>
    </location>
</feature>
<reference evidence="12" key="1">
    <citation type="submission" date="2021-01" db="EMBL/GenBank/DDBJ databases">
        <title>A chromosome-scale assembly of European eel, Anguilla anguilla.</title>
        <authorList>
            <person name="Henkel C."/>
            <person name="Jong-Raadsen S.A."/>
            <person name="Dufour S."/>
            <person name="Weltzien F.-A."/>
            <person name="Palstra A.P."/>
            <person name="Pelster B."/>
            <person name="Spaink H.P."/>
            <person name="Van Den Thillart G.E."/>
            <person name="Jansen H."/>
            <person name="Zahm M."/>
            <person name="Klopp C."/>
            <person name="Cedric C."/>
            <person name="Louis A."/>
            <person name="Berthelot C."/>
            <person name="Parey E."/>
            <person name="Roest Crollius H."/>
            <person name="Montfort J."/>
            <person name="Robinson-Rechavi M."/>
            <person name="Bucao C."/>
            <person name="Bouchez O."/>
            <person name="Gislard M."/>
            <person name="Lluch J."/>
            <person name="Milhes M."/>
            <person name="Lampietro C."/>
            <person name="Lopez Roques C."/>
            <person name="Donnadieu C."/>
            <person name="Braasch I."/>
            <person name="Desvignes T."/>
            <person name="Postlethwait J."/>
            <person name="Bobe J."/>
            <person name="Guiguen Y."/>
            <person name="Dirks R."/>
        </authorList>
    </citation>
    <scope>NUCLEOTIDE SEQUENCE</scope>
    <source>
        <strain evidence="12">Tag_6206</strain>
        <tissue evidence="12">Liver</tissue>
    </source>
</reference>
<dbReference type="SUPFAM" id="SSF49899">
    <property type="entry name" value="Concanavalin A-like lectins/glucanases"/>
    <property type="match status" value="1"/>
</dbReference>
<dbReference type="GO" id="GO:0009897">
    <property type="term" value="C:external side of plasma membrane"/>
    <property type="evidence" value="ECO:0007669"/>
    <property type="project" value="TreeGrafter"/>
</dbReference>
<dbReference type="PRINTS" id="PR01407">
    <property type="entry name" value="BUTYPHLNCDUF"/>
</dbReference>
<keyword evidence="5 8" id="KW-1133">Transmembrane helix</keyword>
<dbReference type="InterPro" id="IPR001870">
    <property type="entry name" value="B30.2/SPRY"/>
</dbReference>
<evidence type="ECO:0000313" key="13">
    <source>
        <dbReference type="Proteomes" id="UP001044222"/>
    </source>
</evidence>
<dbReference type="PROSITE" id="PS50188">
    <property type="entry name" value="B302_SPRY"/>
    <property type="match status" value="1"/>
</dbReference>
<evidence type="ECO:0000313" key="12">
    <source>
        <dbReference type="EMBL" id="KAG5837888.1"/>
    </source>
</evidence>
<dbReference type="Pfam" id="PF22705">
    <property type="entry name" value="C2-set_3"/>
    <property type="match status" value="1"/>
</dbReference>
<dbReference type="InterPro" id="IPR013106">
    <property type="entry name" value="Ig_V-set"/>
</dbReference>
<dbReference type="PANTHER" id="PTHR24100">
    <property type="entry name" value="BUTYROPHILIN"/>
    <property type="match status" value="1"/>
</dbReference>
<accession>A0A9D3LZM7</accession>
<proteinExistence type="inferred from homology"/>
<dbReference type="GO" id="GO:0050852">
    <property type="term" value="P:T cell receptor signaling pathway"/>
    <property type="evidence" value="ECO:0007669"/>
    <property type="project" value="TreeGrafter"/>
</dbReference>
<name>A0A9D3LZM7_ANGAN</name>
<comment type="caution">
    <text evidence="12">The sequence shown here is derived from an EMBL/GenBank/DDBJ whole genome shotgun (WGS) entry which is preliminary data.</text>
</comment>
<keyword evidence="6 8" id="KW-0472">Membrane</keyword>
<dbReference type="InterPro" id="IPR043136">
    <property type="entry name" value="B30.2/SPRY_sf"/>
</dbReference>
<protein>
    <recommendedName>
        <fullName evidence="14">Butyrophilin subfamily 1 member A1-like</fullName>
    </recommendedName>
</protein>
<dbReference type="PANTHER" id="PTHR24100:SF130">
    <property type="entry name" value="BUTYROPHILIN-LIKE PROTEIN 9"/>
    <property type="match status" value="1"/>
</dbReference>
<dbReference type="InterPro" id="IPR013320">
    <property type="entry name" value="ConA-like_dom_sf"/>
</dbReference>
<dbReference type="InterPro" id="IPR036179">
    <property type="entry name" value="Ig-like_dom_sf"/>
</dbReference>
<dbReference type="InterPro" id="IPR003598">
    <property type="entry name" value="Ig_sub2"/>
</dbReference>
<keyword evidence="7" id="KW-0393">Immunoglobulin domain</keyword>
<gene>
    <name evidence="12" type="ORF">ANANG_G00217890</name>
</gene>
<dbReference type="InterPro" id="IPR003877">
    <property type="entry name" value="SPRY_dom"/>
</dbReference>
<dbReference type="SMART" id="SM00408">
    <property type="entry name" value="IGc2"/>
    <property type="match status" value="1"/>
</dbReference>
<feature type="domain" description="B30.2/SPRY" evidence="10">
    <location>
        <begin position="248"/>
        <end position="427"/>
    </location>
</feature>
<feature type="chain" id="PRO_5039324263" description="Butyrophilin subfamily 1 member A1-like" evidence="9">
    <location>
        <begin position="16"/>
        <end position="427"/>
    </location>
</feature>
<evidence type="ECO:0000256" key="9">
    <source>
        <dbReference type="SAM" id="SignalP"/>
    </source>
</evidence>
<dbReference type="GO" id="GO:0005102">
    <property type="term" value="F:signaling receptor binding"/>
    <property type="evidence" value="ECO:0007669"/>
    <property type="project" value="TreeGrafter"/>
</dbReference>
<comment type="subcellular location">
    <subcellularLocation>
        <location evidence="1">Membrane</location>
        <topology evidence="1">Single-pass type I membrane protein</topology>
    </subcellularLocation>
</comment>